<organism evidence="10 11">
    <name type="scientific">Ilex paraguariensis</name>
    <name type="common">yerba mate</name>
    <dbReference type="NCBI Taxonomy" id="185542"/>
    <lineage>
        <taxon>Eukaryota</taxon>
        <taxon>Viridiplantae</taxon>
        <taxon>Streptophyta</taxon>
        <taxon>Embryophyta</taxon>
        <taxon>Tracheophyta</taxon>
        <taxon>Spermatophyta</taxon>
        <taxon>Magnoliopsida</taxon>
        <taxon>eudicotyledons</taxon>
        <taxon>Gunneridae</taxon>
        <taxon>Pentapetalae</taxon>
        <taxon>asterids</taxon>
        <taxon>campanulids</taxon>
        <taxon>Aquifoliales</taxon>
        <taxon>Aquifoliaceae</taxon>
        <taxon>Ilex</taxon>
    </lineage>
</organism>
<proteinExistence type="predicted"/>
<feature type="domain" description="Myb-like" evidence="8">
    <location>
        <begin position="1"/>
        <end position="43"/>
    </location>
</feature>
<feature type="compositionally biased region" description="Basic residues" evidence="7">
    <location>
        <begin position="39"/>
        <end position="49"/>
    </location>
</feature>
<keyword evidence="6" id="KW-0539">Nucleus</keyword>
<name>A0ABC8R9I7_9AQUA</name>
<keyword evidence="4" id="KW-0238">DNA-binding</keyword>
<dbReference type="PROSITE" id="PS51294">
    <property type="entry name" value="HTH_MYB"/>
    <property type="match status" value="1"/>
</dbReference>
<dbReference type="SUPFAM" id="SSF46689">
    <property type="entry name" value="Homeodomain-like"/>
    <property type="match status" value="1"/>
</dbReference>
<keyword evidence="5" id="KW-0804">Transcription</keyword>
<protein>
    <submittedName>
        <fullName evidence="10">Uncharacterized protein</fullName>
    </submittedName>
</protein>
<dbReference type="EMBL" id="CAUOFW020001025">
    <property type="protein sequence ID" value="CAK9140220.1"/>
    <property type="molecule type" value="Genomic_DNA"/>
</dbReference>
<comment type="caution">
    <text evidence="10">The sequence shown here is derived from an EMBL/GenBank/DDBJ whole genome shotgun (WGS) entry which is preliminary data.</text>
</comment>
<dbReference type="PROSITE" id="PS50090">
    <property type="entry name" value="MYB_LIKE"/>
    <property type="match status" value="1"/>
</dbReference>
<comment type="subcellular location">
    <subcellularLocation>
        <location evidence="1">Nucleus</location>
    </subcellularLocation>
</comment>
<evidence type="ECO:0000256" key="4">
    <source>
        <dbReference type="ARBA" id="ARBA00023125"/>
    </source>
</evidence>
<keyword evidence="2" id="KW-0677">Repeat</keyword>
<evidence type="ECO:0000259" key="9">
    <source>
        <dbReference type="PROSITE" id="PS51294"/>
    </source>
</evidence>
<dbReference type="PANTHER" id="PTHR45675:SF7">
    <property type="entry name" value="TRANSCRIPTION FACTOR MYB48"/>
    <property type="match status" value="1"/>
</dbReference>
<dbReference type="GO" id="GO:0005634">
    <property type="term" value="C:nucleus"/>
    <property type="evidence" value="ECO:0007669"/>
    <property type="project" value="UniProtKB-SubCell"/>
</dbReference>
<evidence type="ECO:0000256" key="1">
    <source>
        <dbReference type="ARBA" id="ARBA00004123"/>
    </source>
</evidence>
<evidence type="ECO:0000259" key="8">
    <source>
        <dbReference type="PROSITE" id="PS50090"/>
    </source>
</evidence>
<dbReference type="InterPro" id="IPR017930">
    <property type="entry name" value="Myb_dom"/>
</dbReference>
<evidence type="ECO:0000256" key="7">
    <source>
        <dbReference type="SAM" id="MobiDB-lite"/>
    </source>
</evidence>
<dbReference type="Gene3D" id="1.10.10.60">
    <property type="entry name" value="Homeodomain-like"/>
    <property type="match status" value="1"/>
</dbReference>
<feature type="region of interest" description="Disordered" evidence="7">
    <location>
        <begin position="39"/>
        <end position="78"/>
    </location>
</feature>
<dbReference type="PANTHER" id="PTHR45675">
    <property type="entry name" value="MYB TRANSCRIPTION FACTOR-RELATED-RELATED"/>
    <property type="match status" value="1"/>
</dbReference>
<dbReference type="Pfam" id="PF00249">
    <property type="entry name" value="Myb_DNA-binding"/>
    <property type="match status" value="1"/>
</dbReference>
<dbReference type="InterPro" id="IPR009057">
    <property type="entry name" value="Homeodomain-like_sf"/>
</dbReference>
<gene>
    <name evidence="10" type="ORF">ILEXP_LOCUS7663</name>
</gene>
<dbReference type="AlphaFoldDB" id="A0ABC8R9I7"/>
<dbReference type="FunFam" id="1.10.10.60:FF:000259">
    <property type="entry name" value="MYB transcription factor"/>
    <property type="match status" value="1"/>
</dbReference>
<dbReference type="SMART" id="SM00717">
    <property type="entry name" value="SANT"/>
    <property type="match status" value="1"/>
</dbReference>
<evidence type="ECO:0000256" key="6">
    <source>
        <dbReference type="ARBA" id="ARBA00023242"/>
    </source>
</evidence>
<evidence type="ECO:0000256" key="2">
    <source>
        <dbReference type="ARBA" id="ARBA00022737"/>
    </source>
</evidence>
<evidence type="ECO:0000256" key="5">
    <source>
        <dbReference type="ARBA" id="ARBA00023163"/>
    </source>
</evidence>
<evidence type="ECO:0000256" key="3">
    <source>
        <dbReference type="ARBA" id="ARBA00023015"/>
    </source>
</evidence>
<feature type="domain" description="HTH myb-type" evidence="9">
    <location>
        <begin position="1"/>
        <end position="47"/>
    </location>
</feature>
<sequence length="198" mass="23082">MTPQEERLVLELHSKWGNRWSRIARKLPGRTDNEIKNYWRTHMRKKAQERKRTMSSSSSLSNSYSSSSNSRPVNSMPVVETKERSFYDTGGLDNNLMLADPRGKKTNQEEDQKGNFMDEIWKDLPFSEDDPIKPVCDGGYSEEGCNFSSQTLISPLWDYRPDSLWMMDEEEIKMFLPTNDQFFPLYGHDQIQSSYLTG</sequence>
<accession>A0ABC8R9I7</accession>
<keyword evidence="11" id="KW-1185">Reference proteome</keyword>
<dbReference type="InterPro" id="IPR044676">
    <property type="entry name" value="EOBI/EOBII-like_plant"/>
</dbReference>
<dbReference type="CDD" id="cd00167">
    <property type="entry name" value="SANT"/>
    <property type="match status" value="1"/>
</dbReference>
<dbReference type="Proteomes" id="UP001642360">
    <property type="component" value="Unassembled WGS sequence"/>
</dbReference>
<dbReference type="GO" id="GO:0043565">
    <property type="term" value="F:sequence-specific DNA binding"/>
    <property type="evidence" value="ECO:0007669"/>
    <property type="project" value="UniProtKB-ARBA"/>
</dbReference>
<reference evidence="10 11" key="1">
    <citation type="submission" date="2024-02" db="EMBL/GenBank/DDBJ databases">
        <authorList>
            <person name="Vignale AGUSTIN F."/>
            <person name="Sosa J E."/>
            <person name="Modenutti C."/>
        </authorList>
    </citation>
    <scope>NUCLEOTIDE SEQUENCE [LARGE SCALE GENOMIC DNA]</scope>
</reference>
<evidence type="ECO:0000313" key="11">
    <source>
        <dbReference type="Proteomes" id="UP001642360"/>
    </source>
</evidence>
<dbReference type="InterPro" id="IPR001005">
    <property type="entry name" value="SANT/Myb"/>
</dbReference>
<keyword evidence="3" id="KW-0805">Transcription regulation</keyword>
<evidence type="ECO:0000313" key="10">
    <source>
        <dbReference type="EMBL" id="CAK9140220.1"/>
    </source>
</evidence>
<feature type="compositionally biased region" description="Low complexity" evidence="7">
    <location>
        <begin position="55"/>
        <end position="70"/>
    </location>
</feature>
<dbReference type="GO" id="GO:0006355">
    <property type="term" value="P:regulation of DNA-templated transcription"/>
    <property type="evidence" value="ECO:0007669"/>
    <property type="project" value="UniProtKB-ARBA"/>
</dbReference>